<keyword evidence="2" id="KW-1185">Reference proteome</keyword>
<evidence type="ECO:0000313" key="2">
    <source>
        <dbReference type="Proteomes" id="UP000177894"/>
    </source>
</evidence>
<proteinExistence type="predicted"/>
<dbReference type="Proteomes" id="UP000177894">
    <property type="component" value="Chromosome"/>
</dbReference>
<gene>
    <name evidence="1" type="ORF">BJL90_15175</name>
</gene>
<name>A0ABN4T9B4_9CLOT</name>
<sequence length="60" mass="6839">MKFLVSASDAQSGVVSESKEMGAIRKGMRAMTLAPWRPLEVFMTSMVETYQFVRRVRRIA</sequence>
<organism evidence="1 2">
    <name type="scientific">Clostridium formicaceticum</name>
    <dbReference type="NCBI Taxonomy" id="1497"/>
    <lineage>
        <taxon>Bacteria</taxon>
        <taxon>Bacillati</taxon>
        <taxon>Bacillota</taxon>
        <taxon>Clostridia</taxon>
        <taxon>Eubacteriales</taxon>
        <taxon>Clostridiaceae</taxon>
        <taxon>Clostridium</taxon>
    </lineage>
</organism>
<protein>
    <submittedName>
        <fullName evidence="1">Uncharacterized protein</fullName>
    </submittedName>
</protein>
<dbReference type="EMBL" id="CP017603">
    <property type="protein sequence ID" value="AOY77073.1"/>
    <property type="molecule type" value="Genomic_DNA"/>
</dbReference>
<reference evidence="1 2" key="1">
    <citation type="submission" date="2016-10" db="EMBL/GenBank/DDBJ databases">
        <title>Complete Genome Sequence of Acetogen Clostridium formicoaceticum ATCC 27076.</title>
        <authorList>
            <person name="Bao T."/>
            <person name="Cheng C."/>
            <person name="Zhao J."/>
            <person name="Yang S.-T."/>
            <person name="Wang J."/>
            <person name="Wang M."/>
        </authorList>
    </citation>
    <scope>NUCLEOTIDE SEQUENCE [LARGE SCALE GENOMIC DNA]</scope>
    <source>
        <strain evidence="1 2">ATCC 27076</strain>
    </source>
</reference>
<accession>A0ABN4T9B4</accession>
<evidence type="ECO:0000313" key="1">
    <source>
        <dbReference type="EMBL" id="AOY77073.1"/>
    </source>
</evidence>